<dbReference type="InterPro" id="IPR002344">
    <property type="entry name" value="Lupus_La"/>
</dbReference>
<evidence type="ECO:0000256" key="4">
    <source>
        <dbReference type="PROSITE-ProRule" id="PRU00332"/>
    </source>
</evidence>
<feature type="domain" description="HTH La-type RNA-binding" evidence="8">
    <location>
        <begin position="61"/>
        <end position="151"/>
    </location>
</feature>
<evidence type="ECO:0000256" key="3">
    <source>
        <dbReference type="ARBA" id="ARBA00023242"/>
    </source>
</evidence>
<name>A0A232FH70_9HYME</name>
<dbReference type="PROSITE" id="PS50961">
    <property type="entry name" value="HTH_LA"/>
    <property type="match status" value="1"/>
</dbReference>
<dbReference type="InterPro" id="IPR006630">
    <property type="entry name" value="La_HTH"/>
</dbReference>
<dbReference type="OrthoDB" id="439993at2759"/>
<keyword evidence="6" id="KW-0472">Membrane</keyword>
<dbReference type="GO" id="GO:0005829">
    <property type="term" value="C:cytosol"/>
    <property type="evidence" value="ECO:0007669"/>
    <property type="project" value="TreeGrafter"/>
</dbReference>
<dbReference type="STRING" id="543379.A0A232FH70"/>
<evidence type="ECO:0000256" key="1">
    <source>
        <dbReference type="ARBA" id="ARBA00004123"/>
    </source>
</evidence>
<dbReference type="SUPFAM" id="SSF54928">
    <property type="entry name" value="RNA-binding domain, RBD"/>
    <property type="match status" value="2"/>
</dbReference>
<evidence type="ECO:0000313" key="11">
    <source>
        <dbReference type="Proteomes" id="UP000215335"/>
    </source>
</evidence>
<dbReference type="SUPFAM" id="SSF46785">
    <property type="entry name" value="Winged helix' DNA-binding domain"/>
    <property type="match status" value="1"/>
</dbReference>
<feature type="transmembrane region" description="Helical" evidence="6">
    <location>
        <begin position="464"/>
        <end position="494"/>
    </location>
</feature>
<keyword evidence="3" id="KW-0539">Nucleus</keyword>
<feature type="region of interest" description="Disordered" evidence="5">
    <location>
        <begin position="247"/>
        <end position="277"/>
    </location>
</feature>
<dbReference type="PANTHER" id="PTHR22792">
    <property type="entry name" value="LUPUS LA PROTEIN-RELATED"/>
    <property type="match status" value="1"/>
</dbReference>
<feature type="compositionally biased region" description="Basic and acidic residues" evidence="5">
    <location>
        <begin position="247"/>
        <end position="270"/>
    </location>
</feature>
<dbReference type="AlphaFoldDB" id="A0A232FH70"/>
<feature type="region of interest" description="Disordered" evidence="5">
    <location>
        <begin position="1"/>
        <end position="62"/>
    </location>
</feature>
<dbReference type="CDD" id="cd08028">
    <property type="entry name" value="LARP_3"/>
    <property type="match status" value="1"/>
</dbReference>
<dbReference type="GO" id="GO:0045727">
    <property type="term" value="P:positive regulation of translation"/>
    <property type="evidence" value="ECO:0007669"/>
    <property type="project" value="TreeGrafter"/>
</dbReference>
<gene>
    <name evidence="10" type="ORF">TSAR_003782</name>
</gene>
<reference evidence="10 11" key="1">
    <citation type="journal article" date="2017" name="Curr. Biol.">
        <title>The Evolution of Venom by Co-option of Single-Copy Genes.</title>
        <authorList>
            <person name="Martinson E.O."/>
            <person name="Mrinalini"/>
            <person name="Kelkar Y.D."/>
            <person name="Chang C.H."/>
            <person name="Werren J.H."/>
        </authorList>
    </citation>
    <scope>NUCLEOTIDE SEQUENCE [LARGE SCALE GENOMIC DNA]</scope>
    <source>
        <strain evidence="10 11">Alberta</strain>
        <tissue evidence="10">Whole body</tissue>
    </source>
</reference>
<sequence>MSEEIKNDAAAQQEETPAKENNGVAEEVKSEENTETAGEVKSEEKPVEKNGTEETSAEAKTEVTPELLTKIKKQVEFYFGDVNMQKDKFLIEQTRLDEGWVPMTVMLNFKILASLSKDIEVILNALEDSDLIEISEDRKKIRRSLDKPLPVYNDEYRKAQEARTVYLKGFPMDSTIEILKSHFETTDDVETIIMRRYKVDKQSFFKGSIFLQFKTLEAAKAFMEQESVKYKDTELIKMWSADYSASKEKEREERRQKKAKNQLDKTENAKGNKNKQQYQKFKVPKGCVLQISNLEKSITREKIKKALAELDSEVAYVDYNIGDIEGYIRLQGENSAVELLKKLENNVLKLEEREVPCKLLEGEEEETYLAKIQENMASHREKRSDKVFFALGLVVVLDSTGLVVVVFDSIGFAVVVFDSTGLAVVGLDSTGLGVTVVGLDSTGLAVVGLDSTGLGVTGLVSTGLGVVVVVLGFGCFSVFGTLFFFTCSVLLVLWECFSSTAKSGNAFFNGTLATYSANECTLSGIPGRPSTKISCLPALGPLRWYLVMREAIVSKTMTKSSSSLRATPLANAKSWSKT</sequence>
<evidence type="ECO:0008006" key="12">
    <source>
        <dbReference type="Google" id="ProtNLM"/>
    </source>
</evidence>
<evidence type="ECO:0000256" key="6">
    <source>
        <dbReference type="SAM" id="Phobius"/>
    </source>
</evidence>
<dbReference type="EMBL" id="NNAY01000193">
    <property type="protein sequence ID" value="OXU30106.1"/>
    <property type="molecule type" value="Genomic_DNA"/>
</dbReference>
<dbReference type="GO" id="GO:1990904">
    <property type="term" value="C:ribonucleoprotein complex"/>
    <property type="evidence" value="ECO:0007669"/>
    <property type="project" value="UniProtKB-UniRule"/>
</dbReference>
<dbReference type="CDD" id="cd12291">
    <property type="entry name" value="RRM1_La"/>
    <property type="match status" value="1"/>
</dbReference>
<evidence type="ECO:0000313" key="10">
    <source>
        <dbReference type="EMBL" id="OXU30106.1"/>
    </source>
</evidence>
<dbReference type="GO" id="GO:0003729">
    <property type="term" value="F:mRNA binding"/>
    <property type="evidence" value="ECO:0007669"/>
    <property type="project" value="TreeGrafter"/>
</dbReference>
<dbReference type="InterPro" id="IPR036390">
    <property type="entry name" value="WH_DNA-bd_sf"/>
</dbReference>
<evidence type="ECO:0000259" key="7">
    <source>
        <dbReference type="PROSITE" id="PS50102"/>
    </source>
</evidence>
<protein>
    <recommendedName>
        <fullName evidence="12">HTH La-type RNA-binding domain-containing protein</fullName>
    </recommendedName>
</protein>
<dbReference type="SMART" id="SM00715">
    <property type="entry name" value="LA"/>
    <property type="match status" value="1"/>
</dbReference>
<dbReference type="Gene3D" id="3.30.70.330">
    <property type="match status" value="2"/>
</dbReference>
<dbReference type="Pfam" id="PF08777">
    <property type="entry name" value="RRM_3"/>
    <property type="match status" value="1"/>
</dbReference>
<keyword evidence="2 4" id="KW-0694">RNA-binding</keyword>
<dbReference type="InterPro" id="IPR035979">
    <property type="entry name" value="RBD_domain_sf"/>
</dbReference>
<feature type="compositionally biased region" description="Basic and acidic residues" evidence="5">
    <location>
        <begin position="26"/>
        <end position="62"/>
    </location>
</feature>
<evidence type="ECO:0000256" key="5">
    <source>
        <dbReference type="SAM" id="MobiDB-lite"/>
    </source>
</evidence>
<feature type="domain" description="XRRM" evidence="9">
    <location>
        <begin position="282"/>
        <end position="399"/>
    </location>
</feature>
<dbReference type="PRINTS" id="PR00302">
    <property type="entry name" value="LUPUSLA"/>
</dbReference>
<dbReference type="PROSITE" id="PS51939">
    <property type="entry name" value="XRRM"/>
    <property type="match status" value="1"/>
</dbReference>
<dbReference type="InterPro" id="IPR012677">
    <property type="entry name" value="Nucleotide-bd_a/b_plait_sf"/>
</dbReference>
<dbReference type="PROSITE" id="PS50102">
    <property type="entry name" value="RRM"/>
    <property type="match status" value="1"/>
</dbReference>
<dbReference type="GO" id="GO:0008033">
    <property type="term" value="P:tRNA processing"/>
    <property type="evidence" value="ECO:0007669"/>
    <property type="project" value="TreeGrafter"/>
</dbReference>
<comment type="caution">
    <text evidence="10">The sequence shown here is derived from an EMBL/GenBank/DDBJ whole genome shotgun (WGS) entry which is preliminary data.</text>
</comment>
<feature type="transmembrane region" description="Helical" evidence="6">
    <location>
        <begin position="387"/>
        <end position="417"/>
    </location>
</feature>
<dbReference type="InterPro" id="IPR045180">
    <property type="entry name" value="La_dom_prot"/>
</dbReference>
<evidence type="ECO:0000259" key="9">
    <source>
        <dbReference type="PROSITE" id="PS51939"/>
    </source>
</evidence>
<feature type="domain" description="RRM" evidence="7">
    <location>
        <begin position="163"/>
        <end position="248"/>
    </location>
</feature>
<evidence type="ECO:0000256" key="2">
    <source>
        <dbReference type="ARBA" id="ARBA00022884"/>
    </source>
</evidence>
<accession>A0A232FH70</accession>
<dbReference type="InterPro" id="IPR036388">
    <property type="entry name" value="WH-like_DNA-bd_sf"/>
</dbReference>
<dbReference type="GO" id="GO:0005634">
    <property type="term" value="C:nucleus"/>
    <property type="evidence" value="ECO:0007669"/>
    <property type="project" value="UniProtKB-SubCell"/>
</dbReference>
<dbReference type="Proteomes" id="UP000215335">
    <property type="component" value="Unassembled WGS sequence"/>
</dbReference>
<evidence type="ECO:0000259" key="8">
    <source>
        <dbReference type="PROSITE" id="PS50961"/>
    </source>
</evidence>
<organism evidence="10 11">
    <name type="scientific">Trichomalopsis sarcophagae</name>
    <dbReference type="NCBI Taxonomy" id="543379"/>
    <lineage>
        <taxon>Eukaryota</taxon>
        <taxon>Metazoa</taxon>
        <taxon>Ecdysozoa</taxon>
        <taxon>Arthropoda</taxon>
        <taxon>Hexapoda</taxon>
        <taxon>Insecta</taxon>
        <taxon>Pterygota</taxon>
        <taxon>Neoptera</taxon>
        <taxon>Endopterygota</taxon>
        <taxon>Hymenoptera</taxon>
        <taxon>Apocrita</taxon>
        <taxon>Proctotrupomorpha</taxon>
        <taxon>Chalcidoidea</taxon>
        <taxon>Pteromalidae</taxon>
        <taxon>Pteromalinae</taxon>
        <taxon>Trichomalopsis</taxon>
    </lineage>
</organism>
<dbReference type="InterPro" id="IPR014886">
    <property type="entry name" value="La_xRRM"/>
</dbReference>
<keyword evidence="6" id="KW-1133">Transmembrane helix</keyword>
<comment type="subcellular location">
    <subcellularLocation>
        <location evidence="1">Nucleus</location>
    </subcellularLocation>
</comment>
<dbReference type="Gene3D" id="1.10.10.10">
    <property type="entry name" value="Winged helix-like DNA-binding domain superfamily/Winged helix DNA-binding domain"/>
    <property type="match status" value="1"/>
</dbReference>
<dbReference type="GO" id="GO:0010494">
    <property type="term" value="C:cytoplasmic stress granule"/>
    <property type="evidence" value="ECO:0007669"/>
    <property type="project" value="TreeGrafter"/>
</dbReference>
<dbReference type="InterPro" id="IPR000504">
    <property type="entry name" value="RRM_dom"/>
</dbReference>
<proteinExistence type="predicted"/>
<dbReference type="Pfam" id="PF05383">
    <property type="entry name" value="La"/>
    <property type="match status" value="1"/>
</dbReference>
<dbReference type="PANTHER" id="PTHR22792:SF166">
    <property type="entry name" value="LUPUS LA PROTEIN HOMOLOG"/>
    <property type="match status" value="1"/>
</dbReference>
<keyword evidence="11" id="KW-1185">Reference proteome</keyword>
<keyword evidence="6" id="KW-0812">Transmembrane</keyword>